<evidence type="ECO:0000256" key="12">
    <source>
        <dbReference type="SAM" id="Coils"/>
    </source>
</evidence>
<feature type="domain" description="CRIB" evidence="16">
    <location>
        <begin position="886"/>
        <end position="899"/>
    </location>
</feature>
<evidence type="ECO:0000256" key="9">
    <source>
        <dbReference type="ARBA" id="ARBA00023054"/>
    </source>
</evidence>
<evidence type="ECO:0000256" key="4">
    <source>
        <dbReference type="ARBA" id="ARBA00022527"/>
    </source>
</evidence>
<dbReference type="InterPro" id="IPR001849">
    <property type="entry name" value="PH_domain"/>
</dbReference>
<dbReference type="InterPro" id="IPR014930">
    <property type="entry name" value="Myotonic_dystrophy_kinase_coil"/>
</dbReference>
<dbReference type="FunFam" id="1.20.5.340:FF:000010">
    <property type="entry name" value="Non-specific serine/threonine protein kinase"/>
    <property type="match status" value="1"/>
</dbReference>
<keyword evidence="7" id="KW-0418">Kinase</keyword>
<feature type="compositionally biased region" description="Polar residues" evidence="13">
    <location>
        <begin position="298"/>
        <end position="307"/>
    </location>
</feature>
<evidence type="ECO:0000256" key="7">
    <source>
        <dbReference type="ARBA" id="ARBA00022777"/>
    </source>
</evidence>
<dbReference type="InterPro" id="IPR011993">
    <property type="entry name" value="PH-like_dom_sf"/>
</dbReference>
<keyword evidence="5" id="KW-0597">Phosphoprotein</keyword>
<dbReference type="CDD" id="cd00132">
    <property type="entry name" value="CRIB"/>
    <property type="match status" value="1"/>
</dbReference>
<keyword evidence="7" id="KW-0808">Transferase</keyword>
<dbReference type="GO" id="GO:0046872">
    <property type="term" value="F:metal ion binding"/>
    <property type="evidence" value="ECO:0007669"/>
    <property type="project" value="UniProtKB-KW"/>
</dbReference>
<evidence type="ECO:0000256" key="8">
    <source>
        <dbReference type="ARBA" id="ARBA00022833"/>
    </source>
</evidence>
<feature type="compositionally biased region" description="Low complexity" evidence="13">
    <location>
        <begin position="980"/>
        <end position="989"/>
    </location>
</feature>
<comment type="catalytic activity">
    <reaction evidence="10">
        <text>L-threonyl-[protein] + ATP = O-phospho-L-threonyl-[protein] + ADP + H(+)</text>
        <dbReference type="Rhea" id="RHEA:46608"/>
        <dbReference type="Rhea" id="RHEA-COMP:11060"/>
        <dbReference type="Rhea" id="RHEA-COMP:11605"/>
        <dbReference type="ChEBI" id="CHEBI:15378"/>
        <dbReference type="ChEBI" id="CHEBI:30013"/>
        <dbReference type="ChEBI" id="CHEBI:30616"/>
        <dbReference type="ChEBI" id="CHEBI:61977"/>
        <dbReference type="ChEBI" id="CHEBI:456216"/>
        <dbReference type="EC" id="2.7.11.1"/>
    </reaction>
</comment>
<reference evidence="18" key="1">
    <citation type="submission" date="2017-12" db="EMBL/GenBank/DDBJ databases">
        <title>High-resolution comparative analysis of great ape genomes.</title>
        <authorList>
            <person name="Pollen A."/>
            <person name="Hastie A."/>
            <person name="Hormozdiari F."/>
            <person name="Dougherty M."/>
            <person name="Liu R."/>
            <person name="Chaisson M."/>
            <person name="Hoppe E."/>
            <person name="Hill C."/>
            <person name="Pang A."/>
            <person name="Hillier L."/>
            <person name="Baker C."/>
            <person name="Armstrong J."/>
            <person name="Shendure J."/>
            <person name="Paten B."/>
            <person name="Wilson R."/>
            <person name="Chao H."/>
            <person name="Schneider V."/>
            <person name="Ventura M."/>
            <person name="Kronenberg Z."/>
            <person name="Murali S."/>
            <person name="Gordon D."/>
            <person name="Cantsilieris S."/>
            <person name="Munson K."/>
            <person name="Nelson B."/>
            <person name="Raja A."/>
            <person name="Underwood J."/>
            <person name="Diekhans M."/>
            <person name="Fiddes I."/>
            <person name="Haussler D."/>
            <person name="Eichler E."/>
        </authorList>
    </citation>
    <scope>NUCLEOTIDE SEQUENCE [LARGE SCALE GENOMIC DNA]</scope>
    <source>
        <strain evidence="18">Susie</strain>
    </source>
</reference>
<dbReference type="PROSITE" id="PS50081">
    <property type="entry name" value="ZF_DAG_PE_2"/>
    <property type="match status" value="1"/>
</dbReference>
<keyword evidence="4" id="KW-0723">Serine/threonine-protein kinase</keyword>
<dbReference type="PANTHER" id="PTHR22988:SF31">
    <property type="entry name" value="SERINE_THREONINE-PROTEIN KINASE MRCK ALPHA"/>
    <property type="match status" value="1"/>
</dbReference>
<keyword evidence="9 12" id="KW-0175">Coiled coil</keyword>
<evidence type="ECO:0000259" key="17">
    <source>
        <dbReference type="PROSITE" id="PS50219"/>
    </source>
</evidence>
<comment type="caution">
    <text evidence="18">The sequence shown here is derived from an EMBL/GenBank/DDBJ whole genome shotgun (WGS) entry which is preliminary data.</text>
</comment>
<dbReference type="Gene3D" id="3.30.60.20">
    <property type="match status" value="1"/>
</dbReference>
<evidence type="ECO:0000256" key="13">
    <source>
        <dbReference type="SAM" id="MobiDB-lite"/>
    </source>
</evidence>
<dbReference type="AlphaFoldDB" id="A0A2J8U1Z4"/>
<keyword evidence="6" id="KW-0479">Metal-binding</keyword>
<dbReference type="InterPro" id="IPR046349">
    <property type="entry name" value="C1-like_sf"/>
</dbReference>
<feature type="compositionally biased region" description="Low complexity" evidence="13">
    <location>
        <begin position="940"/>
        <end position="955"/>
    </location>
</feature>
<organism evidence="18">
    <name type="scientific">Pongo abelii</name>
    <name type="common">Sumatran orangutan</name>
    <name type="synonym">Pongo pygmaeus abelii</name>
    <dbReference type="NCBI Taxonomy" id="9601"/>
    <lineage>
        <taxon>Eukaryota</taxon>
        <taxon>Metazoa</taxon>
        <taxon>Chordata</taxon>
        <taxon>Craniata</taxon>
        <taxon>Vertebrata</taxon>
        <taxon>Euteleostomi</taxon>
        <taxon>Mammalia</taxon>
        <taxon>Eutheria</taxon>
        <taxon>Euarchontoglires</taxon>
        <taxon>Primates</taxon>
        <taxon>Haplorrhini</taxon>
        <taxon>Catarrhini</taxon>
        <taxon>Hominidae</taxon>
        <taxon>Pongo</taxon>
    </lineage>
</organism>
<dbReference type="Pfam" id="PF00780">
    <property type="entry name" value="CNH"/>
    <property type="match status" value="1"/>
</dbReference>
<evidence type="ECO:0000256" key="10">
    <source>
        <dbReference type="ARBA" id="ARBA00047899"/>
    </source>
</evidence>
<dbReference type="PROSITE" id="PS00479">
    <property type="entry name" value="ZF_DAG_PE_1"/>
    <property type="match status" value="1"/>
</dbReference>
<dbReference type="Gene3D" id="2.30.29.30">
    <property type="entry name" value="Pleckstrin-homology domain (PH domain)/Phosphotyrosine-binding domain (PTB)"/>
    <property type="match status" value="1"/>
</dbReference>
<gene>
    <name evidence="18" type="ORF">CR201_G0030906</name>
</gene>
<dbReference type="GO" id="GO:0042641">
    <property type="term" value="C:actomyosin"/>
    <property type="evidence" value="ECO:0007669"/>
    <property type="project" value="TreeGrafter"/>
</dbReference>
<dbReference type="GO" id="GO:0005524">
    <property type="term" value="F:ATP binding"/>
    <property type="evidence" value="ECO:0007669"/>
    <property type="project" value="InterPro"/>
</dbReference>
<sequence>EGIHANEIKNLKKELHDSEGQQLALNKEIMILKDKLEKTRRESQSEREEFESEFKQQYEREKVLLTEENKKLTSELDKLTTLYENLSIHNQQLEEEVKDLADKKESVAHWEAQITEIIQWVSDEKDARGYLQALASKMTEELEALRNSSLGTRATDMPWKMRRFAKLDMSARLELQSALDAEIRAKQAIQEELNKVKASNIITECKLKDSEKKNLELLSEIEQLIKDTEELRSEKGIEHQDSQHSFLAFLNTPTDALDQFETDPVENTYVWNPSVKFHIQSRSTSPSTSSEAEPVKTVDSTPLSVHTPTLRKKGCPGSTGFPPKRKTHQFFVKSFTTPTKCHQCTSLMVGLIRQGCSCEVCGFSCHITCVNKAPTTCPVPPEQTKGPLGIDPQKGIGTAYEGHVRIPKPAGVKKGWQRALAIVCDFKLFLYDIAEGKASQPSVVISQVIDMRDEEFSVSSVLASDVIHASRKDIPCIFRVTASQLSASNNKCSILMLADSENEKSKWVGVLSELHKILKKNKFRDRSVYVPKEAYDSTLPLIKTTQAAAIIDHERIALGNEEGLFVVHVTKDEIIRVGDNKKIHQIELIPNDQLVAVISGRNRHVRLFPMSALDGRETDFYKLAETKGCQTITSGKVRHGALTCLCVAMKRQVLCYELFQSKTRHRKFKEIQVPYNVQWMAIFSEQLCVGFQSGFLRYPLNGEGSPYSMLHSNDHTLSFIAHQPMDAICAVEISSKEYLLCFNSIGIYTDCQGRRSRQQELMWPANPSSCCYNAPYLSVYSENAVDIFDVNSMEWIQTLPLKKVRPLNNEGSLNLLGLETIRLIYFKNKMAEGDELVVPETSDNSRKQMVRNINNKRRYSFRVPEEERMQQRREMLRDPEMRNKLISNPTNFNHIAHMGPGDGIQILKDLPMNPRPQESRTVFSGSVSIPSITKSRPEPGRSMSASSGLSARSSAQNGSALKREFSGGSYSAKRQPMPSPSEGSLSSGGMDQGSDAPARDFDGEDSDSPRHSTASNSSNLSSPPSPVSPRKTKSLSLESTDRGSWDP</sequence>
<dbReference type="GO" id="GO:0004674">
    <property type="term" value="F:protein serine/threonine kinase activity"/>
    <property type="evidence" value="ECO:0007669"/>
    <property type="project" value="UniProtKB-KW"/>
</dbReference>
<evidence type="ECO:0000259" key="14">
    <source>
        <dbReference type="PROSITE" id="PS50003"/>
    </source>
</evidence>
<feature type="region of interest" description="Disordered" evidence="13">
    <location>
        <begin position="907"/>
        <end position="1047"/>
    </location>
</feature>
<evidence type="ECO:0000259" key="15">
    <source>
        <dbReference type="PROSITE" id="PS50081"/>
    </source>
</evidence>
<feature type="non-terminal residue" evidence="18">
    <location>
        <position position="1"/>
    </location>
</feature>
<dbReference type="SMART" id="SM00233">
    <property type="entry name" value="PH"/>
    <property type="match status" value="1"/>
</dbReference>
<feature type="compositionally biased region" description="Low complexity" evidence="13">
    <location>
        <begin position="281"/>
        <end position="290"/>
    </location>
</feature>
<evidence type="ECO:0000256" key="5">
    <source>
        <dbReference type="ARBA" id="ARBA00022553"/>
    </source>
</evidence>
<dbReference type="SUPFAM" id="SSF50729">
    <property type="entry name" value="PH domain-like"/>
    <property type="match status" value="1"/>
</dbReference>
<protein>
    <submittedName>
        <fullName evidence="18">CDC42BPA isoform 10</fullName>
    </submittedName>
</protein>
<dbReference type="SMART" id="SM00285">
    <property type="entry name" value="PBD"/>
    <property type="match status" value="1"/>
</dbReference>
<comment type="catalytic activity">
    <reaction evidence="11">
        <text>L-seryl-[protein] + ATP = O-phospho-L-seryl-[protein] + ADP + H(+)</text>
        <dbReference type="Rhea" id="RHEA:17989"/>
        <dbReference type="Rhea" id="RHEA-COMP:9863"/>
        <dbReference type="Rhea" id="RHEA-COMP:11604"/>
        <dbReference type="ChEBI" id="CHEBI:15378"/>
        <dbReference type="ChEBI" id="CHEBI:29999"/>
        <dbReference type="ChEBI" id="CHEBI:30616"/>
        <dbReference type="ChEBI" id="CHEBI:83421"/>
        <dbReference type="ChEBI" id="CHEBI:456216"/>
        <dbReference type="EC" id="2.7.11.1"/>
    </reaction>
</comment>
<proteinExistence type="predicted"/>
<name>A0A2J8U1Z4_PONAB</name>
<dbReference type="InterPro" id="IPR057529">
    <property type="entry name" value="MRCK/ROCK_PH"/>
</dbReference>
<dbReference type="Pfam" id="PF00130">
    <property type="entry name" value="C1_1"/>
    <property type="match status" value="1"/>
</dbReference>
<feature type="coiled-coil region" evidence="12">
    <location>
        <begin position="179"/>
        <end position="234"/>
    </location>
</feature>
<keyword evidence="8" id="KW-0862">Zinc</keyword>
<dbReference type="InterPro" id="IPR002219">
    <property type="entry name" value="PKC_DAG/PE"/>
</dbReference>
<evidence type="ECO:0000256" key="3">
    <source>
        <dbReference type="ARBA" id="ARBA00022490"/>
    </source>
</evidence>
<dbReference type="PROSITE" id="PS50003">
    <property type="entry name" value="PH_DOMAIN"/>
    <property type="match status" value="1"/>
</dbReference>
<feature type="domain" description="PH" evidence="14">
    <location>
        <begin position="397"/>
        <end position="516"/>
    </location>
</feature>
<dbReference type="GO" id="GO:0005737">
    <property type="term" value="C:cytoplasm"/>
    <property type="evidence" value="ECO:0007669"/>
    <property type="project" value="UniProtKB-SubCell"/>
</dbReference>
<dbReference type="EMBL" id="NDHI03003475">
    <property type="protein sequence ID" value="PNJ39306.1"/>
    <property type="molecule type" value="Genomic_DNA"/>
</dbReference>
<comment type="subcellular location">
    <subcellularLocation>
        <location evidence="2">Cytoplasm</location>
    </subcellularLocation>
</comment>
<dbReference type="CDD" id="cd01243">
    <property type="entry name" value="PH_MRCK"/>
    <property type="match status" value="1"/>
</dbReference>
<evidence type="ECO:0000256" key="1">
    <source>
        <dbReference type="ARBA" id="ARBA00001946"/>
    </source>
</evidence>
<comment type="cofactor">
    <cofactor evidence="1">
        <name>Mg(2+)</name>
        <dbReference type="ChEBI" id="CHEBI:18420"/>
    </cofactor>
</comment>
<keyword evidence="3" id="KW-0963">Cytoplasm</keyword>
<evidence type="ECO:0000256" key="2">
    <source>
        <dbReference type="ARBA" id="ARBA00004496"/>
    </source>
</evidence>
<dbReference type="SMART" id="SM00036">
    <property type="entry name" value="CNH"/>
    <property type="match status" value="1"/>
</dbReference>
<dbReference type="CDD" id="cd20864">
    <property type="entry name" value="C1_MRCKalpha"/>
    <property type="match status" value="1"/>
</dbReference>
<dbReference type="FunFam" id="2.30.29.30:FF:000032">
    <property type="entry name" value="Non-specific serine/threonine protein kinase"/>
    <property type="match status" value="1"/>
</dbReference>
<dbReference type="PROSITE" id="PS50108">
    <property type="entry name" value="CRIB"/>
    <property type="match status" value="1"/>
</dbReference>
<dbReference type="Pfam" id="PF25346">
    <property type="entry name" value="PH_MRCK"/>
    <property type="match status" value="1"/>
</dbReference>
<dbReference type="InterPro" id="IPR001180">
    <property type="entry name" value="CNH_dom"/>
</dbReference>
<feature type="domain" description="Phorbol-ester/DAG-type" evidence="15">
    <location>
        <begin position="327"/>
        <end position="377"/>
    </location>
</feature>
<dbReference type="SUPFAM" id="SSF69322">
    <property type="entry name" value="Tricorn protease domain 2"/>
    <property type="match status" value="1"/>
</dbReference>
<evidence type="ECO:0000256" key="11">
    <source>
        <dbReference type="ARBA" id="ARBA00048679"/>
    </source>
</evidence>
<evidence type="ECO:0000256" key="6">
    <source>
        <dbReference type="ARBA" id="ARBA00022723"/>
    </source>
</evidence>
<dbReference type="SUPFAM" id="SSF57889">
    <property type="entry name" value="Cysteine-rich domain"/>
    <property type="match status" value="1"/>
</dbReference>
<feature type="domain" description="CNH" evidence="17">
    <location>
        <begin position="542"/>
        <end position="814"/>
    </location>
</feature>
<dbReference type="PROSITE" id="PS50219">
    <property type="entry name" value="CNH"/>
    <property type="match status" value="1"/>
</dbReference>
<dbReference type="Gene3D" id="1.20.5.340">
    <property type="match status" value="1"/>
</dbReference>
<feature type="compositionally biased region" description="Polar residues" evidence="13">
    <location>
        <begin position="919"/>
        <end position="934"/>
    </location>
</feature>
<dbReference type="Pfam" id="PF08826">
    <property type="entry name" value="DMPK_coil"/>
    <property type="match status" value="1"/>
</dbReference>
<feature type="region of interest" description="Disordered" evidence="13">
    <location>
        <begin position="281"/>
        <end position="319"/>
    </location>
</feature>
<dbReference type="FunFam" id="3.30.60.20:FF:000005">
    <property type="entry name" value="Non-specific serine/threonine protein kinase"/>
    <property type="match status" value="1"/>
</dbReference>
<feature type="coiled-coil region" evidence="12">
    <location>
        <begin position="8"/>
        <end position="113"/>
    </location>
</feature>
<evidence type="ECO:0000313" key="18">
    <source>
        <dbReference type="EMBL" id="PNJ39306.1"/>
    </source>
</evidence>
<dbReference type="InterPro" id="IPR050839">
    <property type="entry name" value="Rho-assoc_Ser/Thr_Kinase"/>
</dbReference>
<dbReference type="InterPro" id="IPR000095">
    <property type="entry name" value="CRIB_dom"/>
</dbReference>
<dbReference type="SMART" id="SM00109">
    <property type="entry name" value="C1"/>
    <property type="match status" value="1"/>
</dbReference>
<evidence type="ECO:0000259" key="16">
    <source>
        <dbReference type="PROSITE" id="PS50108"/>
    </source>
</evidence>
<dbReference type="PANTHER" id="PTHR22988">
    <property type="entry name" value="MYOTONIC DYSTROPHY S/T KINASE-RELATED"/>
    <property type="match status" value="1"/>
</dbReference>
<dbReference type="GO" id="GO:0031032">
    <property type="term" value="P:actomyosin structure organization"/>
    <property type="evidence" value="ECO:0007669"/>
    <property type="project" value="TreeGrafter"/>
</dbReference>
<accession>A0A2J8U1Z4</accession>